<gene>
    <name evidence="5" type="ORF">Dpoa569_0002085</name>
</gene>
<feature type="domain" description="ATP-grasp" evidence="4">
    <location>
        <begin position="66"/>
        <end position="330"/>
    </location>
</feature>
<dbReference type="GO" id="GO:0046872">
    <property type="term" value="F:metal ion binding"/>
    <property type="evidence" value="ECO:0007669"/>
    <property type="project" value="InterPro"/>
</dbReference>
<dbReference type="EMBL" id="CP042220">
    <property type="protein sequence ID" value="QDX30217.1"/>
    <property type="molecule type" value="Genomic_DNA"/>
</dbReference>
<evidence type="ECO:0000256" key="1">
    <source>
        <dbReference type="ARBA" id="ARBA00022598"/>
    </source>
</evidence>
<reference evidence="5 6" key="1">
    <citation type="journal article" date="2019" name="Environ. Microbiol.">
        <title>The phytopathogenic nature of Dickeya aquatica 174/2 and the dynamic early evolution of Dickeya pathogenicity.</title>
        <authorList>
            <person name="Duprey A."/>
            <person name="Taib N."/>
            <person name="Leonard S."/>
            <person name="Garin T."/>
            <person name="Flandrois J.P."/>
            <person name="Nasser W."/>
            <person name="Brochier-Armanet C."/>
            <person name="Reverchon S."/>
        </authorList>
    </citation>
    <scope>NUCLEOTIDE SEQUENCE [LARGE SCALE GENOMIC DNA]</scope>
    <source>
        <strain evidence="5 6">NCPPB 569</strain>
    </source>
</reference>
<dbReference type="GO" id="GO:0008716">
    <property type="term" value="F:D-alanine-D-alanine ligase activity"/>
    <property type="evidence" value="ECO:0007669"/>
    <property type="project" value="InterPro"/>
</dbReference>
<name>A0A5B8IBS8_9GAMM</name>
<dbReference type="STRING" id="568768.GCA_000406125_01767"/>
<accession>A0A5B8IBS8</accession>
<dbReference type="PROSITE" id="PS50975">
    <property type="entry name" value="ATP_GRASP"/>
    <property type="match status" value="1"/>
</dbReference>
<keyword evidence="2" id="KW-0464">Manganese</keyword>
<dbReference type="GO" id="GO:0005737">
    <property type="term" value="C:cytoplasm"/>
    <property type="evidence" value="ECO:0007669"/>
    <property type="project" value="TreeGrafter"/>
</dbReference>
<keyword evidence="6" id="KW-1185">Reference proteome</keyword>
<dbReference type="Proteomes" id="UP000320591">
    <property type="component" value="Chromosome"/>
</dbReference>
<protein>
    <submittedName>
        <fullName evidence="5">Cyanophycin synthetase</fullName>
    </submittedName>
</protein>
<dbReference type="SUPFAM" id="SSF56059">
    <property type="entry name" value="Glutathione synthetase ATP-binding domain-like"/>
    <property type="match status" value="1"/>
</dbReference>
<sequence>MNRPFVSALLLEIAPTLGIRIELEPEFGFVGEIIFPNEKIHLFKNRNLNLNSSASSDIANDKSYTNYFLRKKGFNVPQGKTFFSERLNKNLYQENRRGIEEAKQFAESLGLPVFVKPNDLSQGAWVTKVYDTPSMDVICNHIFSRTDVLLVEQVCPGRDYRVVVLGETIISAYERIPLAVAGDGVRTIQQLLLDAQHTQPLHGRPNSEIDPDDPRIDIKLANLGLNRESILPAGQKTFLLDNANLSTGGTSMDVTNSIHKSFASLAIAATASLGLCVAGVDIICHDLCTDAATQSWNIIEINAAPGLDNYAASGAEQRERVKELYRRILLQLQKGNTITQY</sequence>
<dbReference type="GO" id="GO:0009432">
    <property type="term" value="P:SOS response"/>
    <property type="evidence" value="ECO:0007669"/>
    <property type="project" value="TreeGrafter"/>
</dbReference>
<dbReference type="InterPro" id="IPR013815">
    <property type="entry name" value="ATP_grasp_subdomain_1"/>
</dbReference>
<dbReference type="GO" id="GO:0005524">
    <property type="term" value="F:ATP binding"/>
    <property type="evidence" value="ECO:0007669"/>
    <property type="project" value="UniProtKB-UniRule"/>
</dbReference>
<dbReference type="KEGG" id="dic:Dpoa569_0002085"/>
<dbReference type="AlphaFoldDB" id="A0A5B8IBS8"/>
<dbReference type="Gene3D" id="3.30.470.20">
    <property type="entry name" value="ATP-grasp fold, B domain"/>
    <property type="match status" value="2"/>
</dbReference>
<evidence type="ECO:0000256" key="2">
    <source>
        <dbReference type="ARBA" id="ARBA00023211"/>
    </source>
</evidence>
<organism evidence="5 6">
    <name type="scientific">Dickeya poaceiphila</name>
    <dbReference type="NCBI Taxonomy" id="568768"/>
    <lineage>
        <taxon>Bacteria</taxon>
        <taxon>Pseudomonadati</taxon>
        <taxon>Pseudomonadota</taxon>
        <taxon>Gammaproteobacteria</taxon>
        <taxon>Enterobacterales</taxon>
        <taxon>Pectobacteriaceae</taxon>
        <taxon>Dickeya</taxon>
    </lineage>
</organism>
<evidence type="ECO:0000313" key="5">
    <source>
        <dbReference type="EMBL" id="QDX30217.1"/>
    </source>
</evidence>
<evidence type="ECO:0000313" key="6">
    <source>
        <dbReference type="Proteomes" id="UP000320591"/>
    </source>
</evidence>
<keyword evidence="3" id="KW-0067">ATP-binding</keyword>
<dbReference type="InterPro" id="IPR011761">
    <property type="entry name" value="ATP-grasp"/>
</dbReference>
<dbReference type="OrthoDB" id="9803907at2"/>
<keyword evidence="3" id="KW-0547">Nucleotide-binding</keyword>
<dbReference type="Gene3D" id="3.30.1490.20">
    <property type="entry name" value="ATP-grasp fold, A domain"/>
    <property type="match status" value="1"/>
</dbReference>
<dbReference type="Pfam" id="PF07478">
    <property type="entry name" value="Dala_Dala_lig_C"/>
    <property type="match status" value="1"/>
</dbReference>
<dbReference type="GO" id="GO:0018169">
    <property type="term" value="F:ribosomal S6-glutamic acid ligase activity"/>
    <property type="evidence" value="ECO:0007669"/>
    <property type="project" value="TreeGrafter"/>
</dbReference>
<dbReference type="RefSeq" id="WP_042870308.1">
    <property type="nucleotide sequence ID" value="NZ_CM001975.1"/>
</dbReference>
<dbReference type="PANTHER" id="PTHR21621:SF0">
    <property type="entry name" value="BETA-CITRYLGLUTAMATE SYNTHASE B-RELATED"/>
    <property type="match status" value="1"/>
</dbReference>
<proteinExistence type="predicted"/>
<evidence type="ECO:0000259" key="4">
    <source>
        <dbReference type="PROSITE" id="PS50975"/>
    </source>
</evidence>
<dbReference type="InterPro" id="IPR011095">
    <property type="entry name" value="Dala_Dala_lig_C"/>
</dbReference>
<keyword evidence="1" id="KW-0436">Ligase</keyword>
<dbReference type="PANTHER" id="PTHR21621">
    <property type="entry name" value="RIBOSOMAL PROTEIN S6 MODIFICATION PROTEIN"/>
    <property type="match status" value="1"/>
</dbReference>
<evidence type="ECO:0000256" key="3">
    <source>
        <dbReference type="PROSITE-ProRule" id="PRU00409"/>
    </source>
</evidence>